<comment type="subcellular location">
    <subcellularLocation>
        <location evidence="1">Cell envelope</location>
    </subcellularLocation>
</comment>
<dbReference type="InterPro" id="IPR017937">
    <property type="entry name" value="Thioredoxin_CS"/>
</dbReference>
<evidence type="ECO:0000313" key="8">
    <source>
        <dbReference type="Proteomes" id="UP001461341"/>
    </source>
</evidence>
<dbReference type="PROSITE" id="PS00194">
    <property type="entry name" value="THIOREDOXIN_1"/>
    <property type="match status" value="1"/>
</dbReference>
<dbReference type="PANTHER" id="PTHR42852:SF6">
    <property type="entry name" value="THIOL:DISULFIDE INTERCHANGE PROTEIN DSBE"/>
    <property type="match status" value="1"/>
</dbReference>
<feature type="transmembrane region" description="Helical" evidence="5">
    <location>
        <begin position="9"/>
        <end position="33"/>
    </location>
</feature>
<dbReference type="InterPro" id="IPR036249">
    <property type="entry name" value="Thioredoxin-like_sf"/>
</dbReference>
<keyword evidence="4" id="KW-0676">Redox-active center</keyword>
<keyword evidence="5" id="KW-0472">Membrane</keyword>
<dbReference type="RefSeq" id="WP_369019284.1">
    <property type="nucleotide sequence ID" value="NZ_CP121689.1"/>
</dbReference>
<dbReference type="CDD" id="cd02966">
    <property type="entry name" value="TlpA_like_family"/>
    <property type="match status" value="1"/>
</dbReference>
<evidence type="ECO:0000256" key="4">
    <source>
        <dbReference type="ARBA" id="ARBA00023284"/>
    </source>
</evidence>
<keyword evidence="5" id="KW-0812">Transmembrane</keyword>
<evidence type="ECO:0000259" key="6">
    <source>
        <dbReference type="PROSITE" id="PS51352"/>
    </source>
</evidence>
<dbReference type="PROSITE" id="PS51257">
    <property type="entry name" value="PROKAR_LIPOPROTEIN"/>
    <property type="match status" value="1"/>
</dbReference>
<dbReference type="InterPro" id="IPR013766">
    <property type="entry name" value="Thioredoxin_domain"/>
</dbReference>
<evidence type="ECO:0000313" key="7">
    <source>
        <dbReference type="EMBL" id="WZL77118.1"/>
    </source>
</evidence>
<reference evidence="7 8" key="1">
    <citation type="submission" date="2023-03" db="EMBL/GenBank/DDBJ databases">
        <title>Novel Species.</title>
        <authorList>
            <person name="Ma S."/>
        </authorList>
    </citation>
    <scope>NUCLEOTIDE SEQUENCE [LARGE SCALE GENOMIC DNA]</scope>
    <source>
        <strain evidence="7 8">B11</strain>
    </source>
</reference>
<sequence>MNWKKQQTLVLVMLVCVSTVFLVAGCSSLYFSWSPEESAPPSSGQNPEETIDRGINFTLPDLDGNSVSLRDFRGQPVLVVFFKTTCPHCVNEAPTLERVYQKFRYSQNLVILAIAVNEEGTSGMLIASQEQYAAMVRSQFVNRYGWSFPVLIDNYGKVQRQFAGTGVPRYLFIDENGEIRGRALGELTQSQLESLLWQYIF</sequence>
<evidence type="ECO:0000256" key="3">
    <source>
        <dbReference type="ARBA" id="ARBA00023157"/>
    </source>
</evidence>
<dbReference type="InterPro" id="IPR000866">
    <property type="entry name" value="AhpC/TSA"/>
</dbReference>
<feature type="domain" description="Thioredoxin" evidence="6">
    <location>
        <begin position="48"/>
        <end position="201"/>
    </location>
</feature>
<evidence type="ECO:0000256" key="2">
    <source>
        <dbReference type="ARBA" id="ARBA00022748"/>
    </source>
</evidence>
<dbReference type="SUPFAM" id="SSF52833">
    <property type="entry name" value="Thioredoxin-like"/>
    <property type="match status" value="1"/>
</dbReference>
<dbReference type="PROSITE" id="PS51352">
    <property type="entry name" value="THIOREDOXIN_2"/>
    <property type="match status" value="1"/>
</dbReference>
<gene>
    <name evidence="7" type="ORF">QBE54_05235</name>
</gene>
<dbReference type="PANTHER" id="PTHR42852">
    <property type="entry name" value="THIOL:DISULFIDE INTERCHANGE PROTEIN DSBE"/>
    <property type="match status" value="1"/>
</dbReference>
<proteinExistence type="predicted"/>
<dbReference type="InterPro" id="IPR050553">
    <property type="entry name" value="Thioredoxin_ResA/DsbE_sf"/>
</dbReference>
<keyword evidence="5" id="KW-1133">Transmembrane helix</keyword>
<evidence type="ECO:0000256" key="5">
    <source>
        <dbReference type="SAM" id="Phobius"/>
    </source>
</evidence>
<evidence type="ECO:0000256" key="1">
    <source>
        <dbReference type="ARBA" id="ARBA00004196"/>
    </source>
</evidence>
<keyword evidence="8" id="KW-1185">Reference proteome</keyword>
<dbReference type="EMBL" id="CP121689">
    <property type="protein sequence ID" value="WZL77118.1"/>
    <property type="molecule type" value="Genomic_DNA"/>
</dbReference>
<dbReference type="Pfam" id="PF00578">
    <property type="entry name" value="AhpC-TSA"/>
    <property type="match status" value="1"/>
</dbReference>
<keyword evidence="2" id="KW-0201">Cytochrome c-type biogenesis</keyword>
<accession>A0ABZ2YGZ1</accession>
<protein>
    <submittedName>
        <fullName evidence="7">TlpA disulfide reductase family protein</fullName>
    </submittedName>
</protein>
<keyword evidence="3" id="KW-1015">Disulfide bond</keyword>
<organism evidence="7 8">
    <name type="scientific">Thermatribacter velox</name>
    <dbReference type="NCBI Taxonomy" id="3039681"/>
    <lineage>
        <taxon>Bacteria</taxon>
        <taxon>Pseudomonadati</taxon>
        <taxon>Atribacterota</taxon>
        <taxon>Atribacteria</taxon>
        <taxon>Atribacterales</taxon>
        <taxon>Thermatribacteraceae</taxon>
        <taxon>Thermatribacter</taxon>
    </lineage>
</organism>
<dbReference type="Proteomes" id="UP001461341">
    <property type="component" value="Chromosome"/>
</dbReference>
<name>A0ABZ2YGZ1_9BACT</name>
<dbReference type="Gene3D" id="3.40.30.10">
    <property type="entry name" value="Glutaredoxin"/>
    <property type="match status" value="1"/>
</dbReference>